<organism evidence="10 11">
    <name type="scientific">Oryctes borbonicus</name>
    <dbReference type="NCBI Taxonomy" id="1629725"/>
    <lineage>
        <taxon>Eukaryota</taxon>
        <taxon>Metazoa</taxon>
        <taxon>Ecdysozoa</taxon>
        <taxon>Arthropoda</taxon>
        <taxon>Hexapoda</taxon>
        <taxon>Insecta</taxon>
        <taxon>Pterygota</taxon>
        <taxon>Neoptera</taxon>
        <taxon>Endopterygota</taxon>
        <taxon>Coleoptera</taxon>
        <taxon>Polyphaga</taxon>
        <taxon>Scarabaeiformia</taxon>
        <taxon>Scarabaeidae</taxon>
        <taxon>Dynastinae</taxon>
        <taxon>Oryctes</taxon>
    </lineage>
</organism>
<evidence type="ECO:0000256" key="3">
    <source>
        <dbReference type="ARBA" id="ARBA00022741"/>
    </source>
</evidence>
<dbReference type="Gene3D" id="3.40.850.10">
    <property type="entry name" value="Kinesin motor domain"/>
    <property type="match status" value="1"/>
</dbReference>
<keyword evidence="3 7" id="KW-0547">Nucleotide-binding</keyword>
<protein>
    <submittedName>
        <fullName evidence="10">Kinesin</fullName>
    </submittedName>
</protein>
<dbReference type="GO" id="GO:0007018">
    <property type="term" value="P:microtubule-based movement"/>
    <property type="evidence" value="ECO:0007669"/>
    <property type="project" value="InterPro"/>
</dbReference>
<evidence type="ECO:0000256" key="4">
    <source>
        <dbReference type="ARBA" id="ARBA00022840"/>
    </source>
</evidence>
<proteinExistence type="inferred from homology"/>
<dbReference type="GO" id="GO:0007052">
    <property type="term" value="P:mitotic spindle organization"/>
    <property type="evidence" value="ECO:0007669"/>
    <property type="project" value="TreeGrafter"/>
</dbReference>
<feature type="binding site" evidence="7">
    <location>
        <begin position="124"/>
        <end position="131"/>
    </location>
    <ligand>
        <name>ATP</name>
        <dbReference type="ChEBI" id="CHEBI:30616"/>
    </ligand>
</feature>
<dbReference type="InterPro" id="IPR027640">
    <property type="entry name" value="Kinesin-like_fam"/>
</dbReference>
<evidence type="ECO:0000256" key="6">
    <source>
        <dbReference type="ARBA" id="ARBA00023212"/>
    </source>
</evidence>
<dbReference type="SUPFAM" id="SSF52540">
    <property type="entry name" value="P-loop containing nucleoside triphosphate hydrolases"/>
    <property type="match status" value="1"/>
</dbReference>
<feature type="domain" description="Kinesin motor" evidence="9">
    <location>
        <begin position="45"/>
        <end position="141"/>
    </location>
</feature>
<dbReference type="PROSITE" id="PS50067">
    <property type="entry name" value="KINESIN_MOTOR_2"/>
    <property type="match status" value="1"/>
</dbReference>
<evidence type="ECO:0000259" key="9">
    <source>
        <dbReference type="PROSITE" id="PS50067"/>
    </source>
</evidence>
<evidence type="ECO:0000256" key="5">
    <source>
        <dbReference type="ARBA" id="ARBA00023054"/>
    </source>
</evidence>
<dbReference type="PANTHER" id="PTHR47969">
    <property type="entry name" value="CHROMOSOME-ASSOCIATED KINESIN KIF4A-RELATED"/>
    <property type="match status" value="1"/>
</dbReference>
<evidence type="ECO:0000313" key="10">
    <source>
        <dbReference type="EMBL" id="KRT81818.1"/>
    </source>
</evidence>
<dbReference type="InterPro" id="IPR036961">
    <property type="entry name" value="Kinesin_motor_dom_sf"/>
</dbReference>
<keyword evidence="7" id="KW-0505">Motor protein</keyword>
<keyword evidence="2" id="KW-0963">Cytoplasm</keyword>
<keyword evidence="6" id="KW-0206">Cytoskeleton</keyword>
<name>A0A0T6B353_9SCAR</name>
<keyword evidence="5" id="KW-0175">Coiled coil</keyword>
<comment type="caution">
    <text evidence="10">The sequence shown here is derived from an EMBL/GenBank/DDBJ whole genome shotgun (WGS) entry which is preliminary data.</text>
</comment>
<dbReference type="GO" id="GO:0008017">
    <property type="term" value="F:microtubule binding"/>
    <property type="evidence" value="ECO:0007669"/>
    <property type="project" value="InterPro"/>
</dbReference>
<dbReference type="GO" id="GO:0003777">
    <property type="term" value="F:microtubule motor activity"/>
    <property type="evidence" value="ECO:0007669"/>
    <property type="project" value="InterPro"/>
</dbReference>
<feature type="non-terminal residue" evidence="10">
    <location>
        <position position="1"/>
    </location>
</feature>
<keyword evidence="4 7" id="KW-0067">ATP-binding</keyword>
<evidence type="ECO:0000313" key="11">
    <source>
        <dbReference type="Proteomes" id="UP000051574"/>
    </source>
</evidence>
<dbReference type="AlphaFoldDB" id="A0A0T6B353"/>
<dbReference type="GO" id="GO:0051231">
    <property type="term" value="P:spindle elongation"/>
    <property type="evidence" value="ECO:0007669"/>
    <property type="project" value="TreeGrafter"/>
</dbReference>
<dbReference type="InterPro" id="IPR001752">
    <property type="entry name" value="Kinesin_motor_dom"/>
</dbReference>
<sequence>EDESCQCDLTVTNESEDTEEDVELQIEESRLNLNMAKQSSKEEQHIHVSVRIRPNNPSEYETKSFLEVLSKKEILSKTTYNQKRYVFDRVFDSHSSQQEVYTSIVSPLIPEVIGGYNCTVFAYGQTGTGKTYTMEGVHDKE</sequence>
<evidence type="ECO:0000256" key="7">
    <source>
        <dbReference type="PROSITE-ProRule" id="PRU00283"/>
    </source>
</evidence>
<dbReference type="Proteomes" id="UP000051574">
    <property type="component" value="Unassembled WGS sequence"/>
</dbReference>
<dbReference type="GO" id="GO:0005875">
    <property type="term" value="C:microtubule associated complex"/>
    <property type="evidence" value="ECO:0007669"/>
    <property type="project" value="TreeGrafter"/>
</dbReference>
<dbReference type="Pfam" id="PF00225">
    <property type="entry name" value="Kinesin"/>
    <property type="match status" value="1"/>
</dbReference>
<accession>A0A0T6B353</accession>
<dbReference type="PANTHER" id="PTHR47969:SF15">
    <property type="entry name" value="CHROMOSOME-ASSOCIATED KINESIN KIF4A-RELATED"/>
    <property type="match status" value="1"/>
</dbReference>
<dbReference type="GO" id="GO:0005524">
    <property type="term" value="F:ATP binding"/>
    <property type="evidence" value="ECO:0007669"/>
    <property type="project" value="UniProtKB-UniRule"/>
</dbReference>
<comment type="subcellular location">
    <subcellularLocation>
        <location evidence="1">Cytoplasm</location>
        <location evidence="1">Cytoskeleton</location>
    </subcellularLocation>
</comment>
<dbReference type="InterPro" id="IPR027417">
    <property type="entry name" value="P-loop_NTPase"/>
</dbReference>
<evidence type="ECO:0000256" key="8">
    <source>
        <dbReference type="SAM" id="MobiDB-lite"/>
    </source>
</evidence>
<feature type="region of interest" description="Disordered" evidence="8">
    <location>
        <begin position="1"/>
        <end position="22"/>
    </location>
</feature>
<keyword evidence="11" id="KW-1185">Reference proteome</keyword>
<dbReference type="SMART" id="SM00129">
    <property type="entry name" value="KISc"/>
    <property type="match status" value="1"/>
</dbReference>
<evidence type="ECO:0000256" key="2">
    <source>
        <dbReference type="ARBA" id="ARBA00022490"/>
    </source>
</evidence>
<gene>
    <name evidence="10" type="ORF">AMK59_5993</name>
</gene>
<comment type="similarity">
    <text evidence="7">Belongs to the TRAFAC class myosin-kinesin ATPase superfamily. Kinesin family.</text>
</comment>
<evidence type="ECO:0000256" key="1">
    <source>
        <dbReference type="ARBA" id="ARBA00004245"/>
    </source>
</evidence>
<dbReference type="EMBL" id="LJIG01016032">
    <property type="protein sequence ID" value="KRT81818.1"/>
    <property type="molecule type" value="Genomic_DNA"/>
</dbReference>
<reference evidence="10 11" key="1">
    <citation type="submission" date="2015-09" db="EMBL/GenBank/DDBJ databases">
        <title>Draft genome of the scarab beetle Oryctes borbonicus.</title>
        <authorList>
            <person name="Meyer J.M."/>
            <person name="Markov G.V."/>
            <person name="Baskaran P."/>
            <person name="Herrmann M."/>
            <person name="Sommer R.J."/>
            <person name="Roedelsperger C."/>
        </authorList>
    </citation>
    <scope>NUCLEOTIDE SEQUENCE [LARGE SCALE GENOMIC DNA]</scope>
    <source>
        <strain evidence="10">OB123</strain>
        <tissue evidence="10">Whole animal</tissue>
    </source>
</reference>
<dbReference type="OrthoDB" id="6237065at2759"/>